<dbReference type="Gramene" id="rna23635">
    <property type="protein sequence ID" value="RHN61197.1"/>
    <property type="gene ID" value="gene23635"/>
</dbReference>
<dbReference type="AlphaFoldDB" id="A0A396IED6"/>
<dbReference type="Proteomes" id="UP000265566">
    <property type="component" value="Chromosome 4"/>
</dbReference>
<evidence type="ECO:0000256" key="1">
    <source>
        <dbReference type="SAM" id="MobiDB-lite"/>
    </source>
</evidence>
<dbReference type="EMBL" id="PSQE01000004">
    <property type="protein sequence ID" value="RHN61197.1"/>
    <property type="molecule type" value="Genomic_DNA"/>
</dbReference>
<accession>A0A396IED6</accession>
<proteinExistence type="predicted"/>
<comment type="caution">
    <text evidence="2">The sequence shown here is derived from an EMBL/GenBank/DDBJ whole genome shotgun (WGS) entry which is preliminary data.</text>
</comment>
<feature type="region of interest" description="Disordered" evidence="1">
    <location>
        <begin position="35"/>
        <end position="58"/>
    </location>
</feature>
<protein>
    <submittedName>
        <fullName evidence="2">Uncharacterized protein</fullName>
    </submittedName>
</protein>
<feature type="region of interest" description="Disordered" evidence="1">
    <location>
        <begin position="1"/>
        <end position="22"/>
    </location>
</feature>
<reference evidence="2" key="1">
    <citation type="journal article" date="2018" name="Nat. Plants">
        <title>Whole-genome landscape of Medicago truncatula symbiotic genes.</title>
        <authorList>
            <person name="Pecrix Y."/>
            <person name="Gamas P."/>
            <person name="Carrere S."/>
        </authorList>
    </citation>
    <scope>NUCLEOTIDE SEQUENCE</scope>
    <source>
        <tissue evidence="2">Leaves</tissue>
    </source>
</reference>
<feature type="compositionally biased region" description="Polar residues" evidence="1">
    <location>
        <begin position="1"/>
        <end position="11"/>
    </location>
</feature>
<sequence>MHIHTSQPQNKSQRDCKKPITTVGATNTSYTHTLYQKNKKHNNPPLVPKPKTNRYLKK</sequence>
<name>A0A396IED6_MEDTR</name>
<evidence type="ECO:0000313" key="2">
    <source>
        <dbReference type="EMBL" id="RHN61197.1"/>
    </source>
</evidence>
<gene>
    <name evidence="2" type="ORF">MtrunA17_Chr4g0034001</name>
</gene>
<organism evidence="2">
    <name type="scientific">Medicago truncatula</name>
    <name type="common">Barrel medic</name>
    <name type="synonym">Medicago tribuloides</name>
    <dbReference type="NCBI Taxonomy" id="3880"/>
    <lineage>
        <taxon>Eukaryota</taxon>
        <taxon>Viridiplantae</taxon>
        <taxon>Streptophyta</taxon>
        <taxon>Embryophyta</taxon>
        <taxon>Tracheophyta</taxon>
        <taxon>Spermatophyta</taxon>
        <taxon>Magnoliopsida</taxon>
        <taxon>eudicotyledons</taxon>
        <taxon>Gunneridae</taxon>
        <taxon>Pentapetalae</taxon>
        <taxon>rosids</taxon>
        <taxon>fabids</taxon>
        <taxon>Fabales</taxon>
        <taxon>Fabaceae</taxon>
        <taxon>Papilionoideae</taxon>
        <taxon>50 kb inversion clade</taxon>
        <taxon>NPAAA clade</taxon>
        <taxon>Hologalegina</taxon>
        <taxon>IRL clade</taxon>
        <taxon>Trifolieae</taxon>
        <taxon>Medicago</taxon>
    </lineage>
</organism>